<keyword evidence="1" id="KW-0732">Signal</keyword>
<dbReference type="Pfam" id="PF04398">
    <property type="entry name" value="DUF538"/>
    <property type="match status" value="1"/>
</dbReference>
<dbReference type="InterPro" id="IPR007493">
    <property type="entry name" value="DUF538"/>
</dbReference>
<dbReference type="AlphaFoldDB" id="A0A5C7IUR5"/>
<dbReference type="EMBL" id="VAHF01000001">
    <property type="protein sequence ID" value="TXG73090.1"/>
    <property type="molecule type" value="Genomic_DNA"/>
</dbReference>
<feature type="chain" id="PRO_5022903623" description="DUF538 domain-containing protein" evidence="1">
    <location>
        <begin position="22"/>
        <end position="180"/>
    </location>
</feature>
<dbReference type="OrthoDB" id="755906at2759"/>
<reference evidence="3" key="1">
    <citation type="journal article" date="2019" name="Gigascience">
        <title>De novo genome assembly of the endangered Acer yangbiense, a plant species with extremely small populations endemic to Yunnan Province, China.</title>
        <authorList>
            <person name="Yang J."/>
            <person name="Wariss H.M."/>
            <person name="Tao L."/>
            <person name="Zhang R."/>
            <person name="Yun Q."/>
            <person name="Hollingsworth P."/>
            <person name="Dao Z."/>
            <person name="Luo G."/>
            <person name="Guo H."/>
            <person name="Ma Y."/>
            <person name="Sun W."/>
        </authorList>
    </citation>
    <scope>NUCLEOTIDE SEQUENCE [LARGE SCALE GENOMIC DNA]</scope>
    <source>
        <strain evidence="3">cv. Malutang</strain>
    </source>
</reference>
<dbReference type="Gene3D" id="2.30.240.10">
    <property type="entry name" value="At5g01610-like"/>
    <property type="match status" value="1"/>
</dbReference>
<gene>
    <name evidence="2" type="ORF">EZV62_001669</name>
</gene>
<feature type="signal peptide" evidence="1">
    <location>
        <begin position="1"/>
        <end position="21"/>
    </location>
</feature>
<comment type="caution">
    <text evidence="2">The sequence shown here is derived from an EMBL/GenBank/DDBJ whole genome shotgun (WGS) entry which is preliminary data.</text>
</comment>
<sequence>MLSSAKLGLFFVFSLIGHSLSLSSDQNPTTPPLPTVFDILPKFGLPPGLLPDSVVDYTLYDDGRFVVVLSGTCYIQFDYLVYYDKTITGKLGYGSITDLKGIQVQKFFLWFDVDEIKVDLPPSNSIYFLVGLINKKLDIGQFKTIHSCRDDKVSGSGCGSWSPVFQLPTPMDEVPMLLTE</sequence>
<dbReference type="SUPFAM" id="SSF141562">
    <property type="entry name" value="At5g01610-like"/>
    <property type="match status" value="1"/>
</dbReference>
<evidence type="ECO:0000313" key="2">
    <source>
        <dbReference type="EMBL" id="TXG73090.1"/>
    </source>
</evidence>
<dbReference type="PANTHER" id="PTHR31676">
    <property type="entry name" value="T31J12.3 PROTEIN-RELATED"/>
    <property type="match status" value="1"/>
</dbReference>
<dbReference type="PANTHER" id="PTHR31676:SF71">
    <property type="entry name" value="EXPRESSED PROTEIN"/>
    <property type="match status" value="1"/>
</dbReference>
<organism evidence="2 3">
    <name type="scientific">Acer yangbiense</name>
    <dbReference type="NCBI Taxonomy" id="1000413"/>
    <lineage>
        <taxon>Eukaryota</taxon>
        <taxon>Viridiplantae</taxon>
        <taxon>Streptophyta</taxon>
        <taxon>Embryophyta</taxon>
        <taxon>Tracheophyta</taxon>
        <taxon>Spermatophyta</taxon>
        <taxon>Magnoliopsida</taxon>
        <taxon>eudicotyledons</taxon>
        <taxon>Gunneridae</taxon>
        <taxon>Pentapetalae</taxon>
        <taxon>rosids</taxon>
        <taxon>malvids</taxon>
        <taxon>Sapindales</taxon>
        <taxon>Sapindaceae</taxon>
        <taxon>Hippocastanoideae</taxon>
        <taxon>Acereae</taxon>
        <taxon>Acer</taxon>
    </lineage>
</organism>
<evidence type="ECO:0008006" key="4">
    <source>
        <dbReference type="Google" id="ProtNLM"/>
    </source>
</evidence>
<evidence type="ECO:0000313" key="3">
    <source>
        <dbReference type="Proteomes" id="UP000323000"/>
    </source>
</evidence>
<accession>A0A5C7IUR5</accession>
<protein>
    <recommendedName>
        <fullName evidence="4">DUF538 domain-containing protein</fullName>
    </recommendedName>
</protein>
<dbReference type="Proteomes" id="UP000323000">
    <property type="component" value="Chromosome 1"/>
</dbReference>
<dbReference type="InterPro" id="IPR036758">
    <property type="entry name" value="At5g01610-like"/>
</dbReference>
<name>A0A5C7IUR5_9ROSI</name>
<evidence type="ECO:0000256" key="1">
    <source>
        <dbReference type="SAM" id="SignalP"/>
    </source>
</evidence>
<keyword evidence="3" id="KW-1185">Reference proteome</keyword>
<proteinExistence type="predicted"/>